<accession>A0ABS3TM66</accession>
<keyword evidence="1" id="KW-0732">Signal</keyword>
<gene>
    <name evidence="2" type="ORF">JFY56_05965</name>
</gene>
<protein>
    <recommendedName>
        <fullName evidence="4">Lipoprotein</fullName>
    </recommendedName>
</protein>
<evidence type="ECO:0000313" key="2">
    <source>
        <dbReference type="EMBL" id="MBO3274761.1"/>
    </source>
</evidence>
<proteinExistence type="predicted"/>
<comment type="caution">
    <text evidence="2">The sequence shown here is derived from an EMBL/GenBank/DDBJ whole genome shotgun (WGS) entry which is preliminary data.</text>
</comment>
<dbReference type="Proteomes" id="UP000669060">
    <property type="component" value="Unassembled WGS sequence"/>
</dbReference>
<evidence type="ECO:0008006" key="4">
    <source>
        <dbReference type="Google" id="ProtNLM"/>
    </source>
</evidence>
<sequence>MKGQSRSGRLSTAKSSARAPMCCAIAAFALALLEGCSWVAAGAQEAILAPTLRSGSETFTITAELPADFALRVLTGYSGDKSPSCQERNLETGKPMRRQFGKDLQIDFQDKPHTGSVRIPLRYSKGLCAMTLDSVDFYVEGRFGKEDWQQSYANGGLVLVRTLPAGTPDFQVDGTLSRYPECEWSFKLSSAKSRFGQIDKLLFCKGAGAYVIRDHLAGKRLRFVFRVASEETPYMHDFWLKTEAGWKPCTGRWGSKLEELCGVPPVFKTFEMNGRTCTTYPRCTE</sequence>
<dbReference type="EMBL" id="JAELYA010000002">
    <property type="protein sequence ID" value="MBO3274761.1"/>
    <property type="molecule type" value="Genomic_DNA"/>
</dbReference>
<organism evidence="2 3">
    <name type="scientific">Pseudomonas schmalbachii</name>
    <dbReference type="NCBI Taxonomy" id="2816993"/>
    <lineage>
        <taxon>Bacteria</taxon>
        <taxon>Pseudomonadati</taxon>
        <taxon>Pseudomonadota</taxon>
        <taxon>Gammaproteobacteria</taxon>
        <taxon>Pseudomonadales</taxon>
        <taxon>Pseudomonadaceae</taxon>
        <taxon>Pseudomonas</taxon>
    </lineage>
</organism>
<evidence type="ECO:0000256" key="1">
    <source>
        <dbReference type="SAM" id="SignalP"/>
    </source>
</evidence>
<keyword evidence="3" id="KW-1185">Reference proteome</keyword>
<evidence type="ECO:0000313" key="3">
    <source>
        <dbReference type="Proteomes" id="UP000669060"/>
    </source>
</evidence>
<name>A0ABS3TM66_9PSED</name>
<dbReference type="RefSeq" id="WP_208312614.1">
    <property type="nucleotide sequence ID" value="NZ_JAELYA010000002.1"/>
</dbReference>
<feature type="signal peptide" evidence="1">
    <location>
        <begin position="1"/>
        <end position="31"/>
    </location>
</feature>
<feature type="chain" id="PRO_5047093829" description="Lipoprotein" evidence="1">
    <location>
        <begin position="32"/>
        <end position="285"/>
    </location>
</feature>
<reference evidence="2 3" key="1">
    <citation type="submission" date="2020-12" db="EMBL/GenBank/DDBJ databases">
        <title>Pseudomonas schmalbachii sp. nov. isolated from millipede gut.</title>
        <authorList>
            <person name="Shelomi M."/>
        </authorList>
    </citation>
    <scope>NUCLEOTIDE SEQUENCE [LARGE SCALE GENOMIC DNA]</scope>
    <source>
        <strain evidence="2 3">Milli4</strain>
    </source>
</reference>